<feature type="transmembrane region" description="Helical" evidence="1">
    <location>
        <begin position="7"/>
        <end position="28"/>
    </location>
</feature>
<dbReference type="AlphaFoldDB" id="A0A0Q3QMT8"/>
<protein>
    <submittedName>
        <fullName evidence="2">Uncharacterized protein</fullName>
    </submittedName>
</protein>
<dbReference type="PATRIC" id="fig|1637975.4.peg.1860"/>
<evidence type="ECO:0000256" key="1">
    <source>
        <dbReference type="SAM" id="Phobius"/>
    </source>
</evidence>
<evidence type="ECO:0000313" key="2">
    <source>
        <dbReference type="EMBL" id="KQL18936.1"/>
    </source>
</evidence>
<evidence type="ECO:0000313" key="3">
    <source>
        <dbReference type="Proteomes" id="UP000050996"/>
    </source>
</evidence>
<keyword evidence="1" id="KW-0472">Membrane</keyword>
<accession>A0A0Q3QMT8</accession>
<dbReference type="RefSeq" id="WP_053475443.1">
    <property type="nucleotide sequence ID" value="NZ_CP041305.1"/>
</dbReference>
<keyword evidence="1" id="KW-0812">Transmembrane</keyword>
<gene>
    <name evidence="2" type="ORF">AN957_10360</name>
</gene>
<organism evidence="2 3">
    <name type="scientific">Cytobacillus solani</name>
    <dbReference type="NCBI Taxonomy" id="1637975"/>
    <lineage>
        <taxon>Bacteria</taxon>
        <taxon>Bacillati</taxon>
        <taxon>Bacillota</taxon>
        <taxon>Bacilli</taxon>
        <taxon>Bacillales</taxon>
        <taxon>Bacillaceae</taxon>
        <taxon>Cytobacillus</taxon>
    </lineage>
</organism>
<keyword evidence="1" id="KW-1133">Transmembrane helix</keyword>
<name>A0A0Q3QMT8_9BACI</name>
<reference evidence="2 3" key="1">
    <citation type="submission" date="2015-09" db="EMBL/GenBank/DDBJ databases">
        <title>Genome sequencing project for genomic taxonomy and phylogenomics of Bacillus-like bacteria.</title>
        <authorList>
            <person name="Liu B."/>
            <person name="Wang J."/>
            <person name="Zhu Y."/>
            <person name="Liu G."/>
            <person name="Chen Q."/>
            <person name="Chen Z."/>
            <person name="Lan J."/>
            <person name="Che J."/>
            <person name="Ge C."/>
            <person name="Shi H."/>
            <person name="Pan Z."/>
            <person name="Liu X."/>
        </authorList>
    </citation>
    <scope>NUCLEOTIDE SEQUENCE [LARGE SCALE GENOMIC DNA]</scope>
    <source>
        <strain evidence="2 3">FJAT-18043</strain>
    </source>
</reference>
<feature type="transmembrane region" description="Helical" evidence="1">
    <location>
        <begin position="79"/>
        <end position="100"/>
    </location>
</feature>
<proteinExistence type="predicted"/>
<dbReference type="Proteomes" id="UP000050996">
    <property type="component" value="Unassembled WGS sequence"/>
</dbReference>
<dbReference type="STRING" id="1637975.AN957_10360"/>
<sequence length="113" mass="13232">MIKHRIIIVGIFSLVITLISPFVFYSYFETQPKILNQQLSFGGPFPYAEQTITLPAGEELYPLEIKFESPFERETKFNIIPFILSFVCFFLFFFAIYSIIARFFKGKPVKEPQ</sequence>
<dbReference type="EMBL" id="LJIX01000006">
    <property type="protein sequence ID" value="KQL18936.1"/>
    <property type="molecule type" value="Genomic_DNA"/>
</dbReference>
<keyword evidence="3" id="KW-1185">Reference proteome</keyword>
<comment type="caution">
    <text evidence="2">The sequence shown here is derived from an EMBL/GenBank/DDBJ whole genome shotgun (WGS) entry which is preliminary data.</text>
</comment>